<accession>A0A9W6MUZ0</accession>
<dbReference type="Proteomes" id="UP001143372">
    <property type="component" value="Unassembled WGS sequence"/>
</dbReference>
<reference evidence="2" key="1">
    <citation type="journal article" date="2014" name="Int. J. Syst. Evol. Microbiol.">
        <title>Complete genome sequence of Corynebacterium casei LMG S-19264T (=DSM 44701T), isolated from a smear-ripened cheese.</title>
        <authorList>
            <consortium name="US DOE Joint Genome Institute (JGI-PGF)"/>
            <person name="Walter F."/>
            <person name="Albersmeier A."/>
            <person name="Kalinowski J."/>
            <person name="Ruckert C."/>
        </authorList>
    </citation>
    <scope>NUCLEOTIDE SEQUENCE</scope>
    <source>
        <strain evidence="2">VKM B-2347</strain>
    </source>
</reference>
<evidence type="ECO:0008006" key="4">
    <source>
        <dbReference type="Google" id="ProtNLM"/>
    </source>
</evidence>
<sequence>MRVLLWAAIGLAILTFPGLAAAENSPGQSSAGKAARPDFAKLHPGWRRKAVPGSKNIYFECMAAPCRPGSVVSIGVEPSGIVDQTFNLKRIDQGYKASGGSFRLIAQSQKTSHEGWLRTFASFETVDGATHVKTYWRSGMFQITQNIRVSIASSAPTAADAARNFDEFTPNLAR</sequence>
<name>A0A9W6MUZ0_9HYPH</name>
<comment type="caution">
    <text evidence="2">The sequence shown here is derived from an EMBL/GenBank/DDBJ whole genome shotgun (WGS) entry which is preliminary data.</text>
</comment>
<dbReference type="AlphaFoldDB" id="A0A9W6MUZ0"/>
<feature type="chain" id="PRO_5040849872" description="Invasion associated locus B family protein" evidence="1">
    <location>
        <begin position="23"/>
        <end position="174"/>
    </location>
</feature>
<gene>
    <name evidence="2" type="ORF">GCM10008179_15370</name>
</gene>
<reference evidence="2" key="2">
    <citation type="submission" date="2023-01" db="EMBL/GenBank/DDBJ databases">
        <authorList>
            <person name="Sun Q."/>
            <person name="Evtushenko L."/>
        </authorList>
    </citation>
    <scope>NUCLEOTIDE SEQUENCE</scope>
    <source>
        <strain evidence="2">VKM B-2347</strain>
    </source>
</reference>
<dbReference type="RefSeq" id="WP_271168142.1">
    <property type="nucleotide sequence ID" value="NZ_BSFI01000007.1"/>
</dbReference>
<organism evidence="2 3">
    <name type="scientific">Hansschlegelia plantiphila</name>
    <dbReference type="NCBI Taxonomy" id="374655"/>
    <lineage>
        <taxon>Bacteria</taxon>
        <taxon>Pseudomonadati</taxon>
        <taxon>Pseudomonadota</taxon>
        <taxon>Alphaproteobacteria</taxon>
        <taxon>Hyphomicrobiales</taxon>
        <taxon>Methylopilaceae</taxon>
        <taxon>Hansschlegelia</taxon>
    </lineage>
</organism>
<feature type="signal peptide" evidence="1">
    <location>
        <begin position="1"/>
        <end position="22"/>
    </location>
</feature>
<keyword evidence="3" id="KW-1185">Reference proteome</keyword>
<evidence type="ECO:0000313" key="3">
    <source>
        <dbReference type="Proteomes" id="UP001143372"/>
    </source>
</evidence>
<evidence type="ECO:0000256" key="1">
    <source>
        <dbReference type="SAM" id="SignalP"/>
    </source>
</evidence>
<proteinExistence type="predicted"/>
<evidence type="ECO:0000313" key="2">
    <source>
        <dbReference type="EMBL" id="GLK67899.1"/>
    </source>
</evidence>
<keyword evidence="1" id="KW-0732">Signal</keyword>
<dbReference type="EMBL" id="BSFI01000007">
    <property type="protein sequence ID" value="GLK67899.1"/>
    <property type="molecule type" value="Genomic_DNA"/>
</dbReference>
<protein>
    <recommendedName>
        <fullName evidence="4">Invasion associated locus B family protein</fullName>
    </recommendedName>
</protein>